<keyword evidence="5 11" id="KW-0812">Transmembrane</keyword>
<dbReference type="Pfam" id="PF00528">
    <property type="entry name" value="BPD_transp_1"/>
    <property type="match status" value="1"/>
</dbReference>
<dbReference type="eggNOG" id="COG0601">
    <property type="taxonomic scope" value="Bacteria"/>
</dbReference>
<dbReference type="AlphaFoldDB" id="S3CFT9"/>
<dbReference type="STRING" id="1203554.HMPREF1476_01083"/>
<keyword evidence="3" id="KW-1003">Cell membrane</keyword>
<dbReference type="GeneID" id="64061105"/>
<evidence type="ECO:0000256" key="11">
    <source>
        <dbReference type="RuleBase" id="RU363032"/>
    </source>
</evidence>
<dbReference type="PATRIC" id="fig|1203554.3.peg.1107"/>
<feature type="transmembrane region" description="Helical" evidence="11">
    <location>
        <begin position="140"/>
        <end position="162"/>
    </location>
</feature>
<evidence type="ECO:0000256" key="9">
    <source>
        <dbReference type="ARBA" id="ARBA00023136"/>
    </source>
</evidence>
<dbReference type="Pfam" id="PF19300">
    <property type="entry name" value="BPD_transp_1_N"/>
    <property type="match status" value="1"/>
</dbReference>
<dbReference type="InterPro" id="IPR035906">
    <property type="entry name" value="MetI-like_sf"/>
</dbReference>
<evidence type="ECO:0000256" key="1">
    <source>
        <dbReference type="ARBA" id="ARBA00004651"/>
    </source>
</evidence>
<gene>
    <name evidence="13" type="ORF">HMPREF1476_01083</name>
</gene>
<accession>S3CFT9</accession>
<dbReference type="Gene3D" id="1.10.3720.10">
    <property type="entry name" value="MetI-like"/>
    <property type="match status" value="1"/>
</dbReference>
<evidence type="ECO:0000256" key="4">
    <source>
        <dbReference type="ARBA" id="ARBA00022596"/>
    </source>
</evidence>
<dbReference type="SUPFAM" id="SSF161098">
    <property type="entry name" value="MetI-like"/>
    <property type="match status" value="1"/>
</dbReference>
<dbReference type="InterPro" id="IPR045621">
    <property type="entry name" value="BPD_transp_1_N"/>
</dbReference>
<evidence type="ECO:0000256" key="3">
    <source>
        <dbReference type="ARBA" id="ARBA00022475"/>
    </source>
</evidence>
<keyword evidence="8" id="KW-0921">Nickel transport</keyword>
<feature type="transmembrane region" description="Helical" evidence="11">
    <location>
        <begin position="106"/>
        <end position="128"/>
    </location>
</feature>
<dbReference type="RefSeq" id="WP_005431291.1">
    <property type="nucleotide sequence ID" value="NZ_KE150480.1"/>
</dbReference>
<dbReference type="NCBIfam" id="NF045469">
    <property type="entry name" value="Opp1B"/>
    <property type="match status" value="1"/>
</dbReference>
<feature type="transmembrane region" description="Helical" evidence="11">
    <location>
        <begin position="236"/>
        <end position="259"/>
    </location>
</feature>
<comment type="subcellular location">
    <subcellularLocation>
        <location evidence="1 11">Cell membrane</location>
        <topology evidence="1 11">Multi-pass membrane protein</topology>
    </subcellularLocation>
</comment>
<evidence type="ECO:0000313" key="13">
    <source>
        <dbReference type="EMBL" id="EPD99404.1"/>
    </source>
</evidence>
<dbReference type="InterPro" id="IPR050036">
    <property type="entry name" value="CntB"/>
</dbReference>
<evidence type="ECO:0000256" key="6">
    <source>
        <dbReference type="ARBA" id="ARBA00022989"/>
    </source>
</evidence>
<sequence length="314" mass="35312">MRQYIIRRLLATIPLLFVISFFCFIFINLIPSDPAEVALRVRQTPVITPEAIAQVRAELGLDRPFFARYVDWVWNCLQGDFGVSYTNPSRTVLGELGRCLPATLSLAGLSLVYVIVLSLPIGFLSAVYKDSWFDRIMRGIVFATTAMPAYWVGLLLIWFVSIKLDLLPTSGSGTFAHLILPAFTVALTYISTYIRLIRNNMLENMREDYVLYARVRGLKEGSILVKHVLKNSLQSCVTAIGMSIPQLIAGTIVVENVFAWPGLGKLCITSIFNRDYPVIQAYVLMMGVLFVIFNLLFDIIQCAVDPRLRKQETA</sequence>
<dbReference type="GO" id="GO:0005886">
    <property type="term" value="C:plasma membrane"/>
    <property type="evidence" value="ECO:0007669"/>
    <property type="project" value="UniProtKB-SubCell"/>
</dbReference>
<evidence type="ECO:0000256" key="2">
    <source>
        <dbReference type="ARBA" id="ARBA00022448"/>
    </source>
</evidence>
<feature type="transmembrane region" description="Helical" evidence="11">
    <location>
        <begin position="174"/>
        <end position="196"/>
    </location>
</feature>
<evidence type="ECO:0000256" key="10">
    <source>
        <dbReference type="ARBA" id="ARBA00024202"/>
    </source>
</evidence>
<feature type="domain" description="ABC transmembrane type-1" evidence="12">
    <location>
        <begin position="100"/>
        <end position="297"/>
    </location>
</feature>
<dbReference type="Proteomes" id="UP000014400">
    <property type="component" value="Unassembled WGS sequence"/>
</dbReference>
<dbReference type="NCBIfam" id="NF045470">
    <property type="entry name" value="Opp2B"/>
    <property type="match status" value="1"/>
</dbReference>
<evidence type="ECO:0000256" key="7">
    <source>
        <dbReference type="ARBA" id="ARBA00023065"/>
    </source>
</evidence>
<dbReference type="GO" id="GO:0015099">
    <property type="term" value="F:nickel cation transmembrane transporter activity"/>
    <property type="evidence" value="ECO:0007669"/>
    <property type="project" value="InterPro"/>
</dbReference>
<reference evidence="13 14" key="1">
    <citation type="submission" date="2013-04" db="EMBL/GenBank/DDBJ databases">
        <title>The Genome Sequence of Sutterella wadsworthensis HGA0223.</title>
        <authorList>
            <consortium name="The Broad Institute Genomics Platform"/>
            <person name="Earl A."/>
            <person name="Ward D."/>
            <person name="Feldgarden M."/>
            <person name="Gevers D."/>
            <person name="Schmidt T.M."/>
            <person name="Dover J."/>
            <person name="Dai D."/>
            <person name="Walker B."/>
            <person name="Young S."/>
            <person name="Zeng Q."/>
            <person name="Gargeya S."/>
            <person name="Fitzgerald M."/>
            <person name="Haas B."/>
            <person name="Abouelleil A."/>
            <person name="Allen A.W."/>
            <person name="Alvarado L."/>
            <person name="Arachchi H.M."/>
            <person name="Berlin A.M."/>
            <person name="Chapman S.B."/>
            <person name="Gainer-Dewar J."/>
            <person name="Goldberg J."/>
            <person name="Griggs A."/>
            <person name="Gujja S."/>
            <person name="Hansen M."/>
            <person name="Howarth C."/>
            <person name="Imamovic A."/>
            <person name="Ireland A."/>
            <person name="Larimer J."/>
            <person name="McCowan C."/>
            <person name="Murphy C."/>
            <person name="Pearson M."/>
            <person name="Poon T.W."/>
            <person name="Priest M."/>
            <person name="Roberts A."/>
            <person name="Saif S."/>
            <person name="Shea T."/>
            <person name="Sisk P."/>
            <person name="Sykes S."/>
            <person name="Wortman J."/>
            <person name="Nusbaum C."/>
            <person name="Birren B."/>
        </authorList>
    </citation>
    <scope>NUCLEOTIDE SEQUENCE [LARGE SCALE GENOMIC DNA]</scope>
    <source>
        <strain evidence="13 14">HGA0223</strain>
    </source>
</reference>
<keyword evidence="4" id="KW-0533">Nickel</keyword>
<comment type="caution">
    <text evidence="13">The sequence shown here is derived from an EMBL/GenBank/DDBJ whole genome shotgun (WGS) entry which is preliminary data.</text>
</comment>
<keyword evidence="7" id="KW-0406">Ion transport</keyword>
<keyword evidence="6 11" id="KW-1133">Transmembrane helix</keyword>
<feature type="transmembrane region" description="Helical" evidence="11">
    <location>
        <begin position="9"/>
        <end position="30"/>
    </location>
</feature>
<comment type="similarity">
    <text evidence="10">Belongs to the binding-protein-dependent transport system permease family. OppBC subfamily.</text>
</comment>
<dbReference type="InterPro" id="IPR050045">
    <property type="entry name" value="Opp2B"/>
</dbReference>
<feature type="transmembrane region" description="Helical" evidence="11">
    <location>
        <begin position="279"/>
        <end position="300"/>
    </location>
</feature>
<dbReference type="PROSITE" id="PS50928">
    <property type="entry name" value="ABC_TM1"/>
    <property type="match status" value="1"/>
</dbReference>
<evidence type="ECO:0000256" key="5">
    <source>
        <dbReference type="ARBA" id="ARBA00022692"/>
    </source>
</evidence>
<dbReference type="PANTHER" id="PTHR43163:SF6">
    <property type="entry name" value="DIPEPTIDE TRANSPORT SYSTEM PERMEASE PROTEIN DPPB-RELATED"/>
    <property type="match status" value="1"/>
</dbReference>
<name>S3CFT9_9BURK</name>
<dbReference type="PANTHER" id="PTHR43163">
    <property type="entry name" value="DIPEPTIDE TRANSPORT SYSTEM PERMEASE PROTEIN DPPB-RELATED"/>
    <property type="match status" value="1"/>
</dbReference>
<evidence type="ECO:0000313" key="14">
    <source>
        <dbReference type="Proteomes" id="UP000014400"/>
    </source>
</evidence>
<dbReference type="HOGENOM" id="CLU_036879_0_2_4"/>
<dbReference type="InterPro" id="IPR000515">
    <property type="entry name" value="MetI-like"/>
</dbReference>
<evidence type="ECO:0000256" key="8">
    <source>
        <dbReference type="ARBA" id="ARBA00023112"/>
    </source>
</evidence>
<organism evidence="13 14">
    <name type="scientific">Sutterella wadsworthensis HGA0223</name>
    <dbReference type="NCBI Taxonomy" id="1203554"/>
    <lineage>
        <taxon>Bacteria</taxon>
        <taxon>Pseudomonadati</taxon>
        <taxon>Pseudomonadota</taxon>
        <taxon>Betaproteobacteria</taxon>
        <taxon>Burkholderiales</taxon>
        <taxon>Sutterellaceae</taxon>
        <taxon>Sutterella</taxon>
    </lineage>
</organism>
<keyword evidence="2 11" id="KW-0813">Transport</keyword>
<keyword evidence="9 11" id="KW-0472">Membrane</keyword>
<dbReference type="CDD" id="cd06261">
    <property type="entry name" value="TM_PBP2"/>
    <property type="match status" value="1"/>
</dbReference>
<evidence type="ECO:0000259" key="12">
    <source>
        <dbReference type="PROSITE" id="PS50928"/>
    </source>
</evidence>
<keyword evidence="14" id="KW-1185">Reference proteome</keyword>
<protein>
    <submittedName>
        <fullName evidence="13">Nickel ABC transporter, permease subunit NikB</fullName>
    </submittedName>
</protein>
<dbReference type="EMBL" id="ATCF01000016">
    <property type="protein sequence ID" value="EPD99404.1"/>
    <property type="molecule type" value="Genomic_DNA"/>
</dbReference>
<proteinExistence type="inferred from homology"/>